<evidence type="ECO:0000313" key="4">
    <source>
        <dbReference type="Proteomes" id="UP001324993"/>
    </source>
</evidence>
<dbReference type="Proteomes" id="UP001324993">
    <property type="component" value="Chromosome"/>
</dbReference>
<dbReference type="Pfam" id="PF00072">
    <property type="entry name" value="Response_reg"/>
    <property type="match status" value="1"/>
</dbReference>
<organism evidence="3 4">
    <name type="scientific">Coraliomargarita algicola</name>
    <dbReference type="NCBI Taxonomy" id="3092156"/>
    <lineage>
        <taxon>Bacteria</taxon>
        <taxon>Pseudomonadati</taxon>
        <taxon>Verrucomicrobiota</taxon>
        <taxon>Opitutia</taxon>
        <taxon>Puniceicoccales</taxon>
        <taxon>Coraliomargaritaceae</taxon>
        <taxon>Coraliomargarita</taxon>
    </lineage>
</organism>
<dbReference type="InterPro" id="IPR011006">
    <property type="entry name" value="CheY-like_superfamily"/>
</dbReference>
<dbReference type="EMBL" id="CP138858">
    <property type="protein sequence ID" value="WPJ97193.1"/>
    <property type="molecule type" value="Genomic_DNA"/>
</dbReference>
<evidence type="ECO:0000259" key="2">
    <source>
        <dbReference type="PROSITE" id="PS50110"/>
    </source>
</evidence>
<name>A0ABZ0RQ05_9BACT</name>
<keyword evidence="4" id="KW-1185">Reference proteome</keyword>
<gene>
    <name evidence="3" type="ORF">SH580_05655</name>
</gene>
<dbReference type="RefSeq" id="WP_319834040.1">
    <property type="nucleotide sequence ID" value="NZ_CP138858.1"/>
</dbReference>
<dbReference type="Gene3D" id="3.40.50.2300">
    <property type="match status" value="1"/>
</dbReference>
<accession>A0ABZ0RQ05</accession>
<protein>
    <submittedName>
        <fullName evidence="3">Response regulator</fullName>
    </submittedName>
</protein>
<feature type="domain" description="Response regulatory" evidence="2">
    <location>
        <begin position="2"/>
        <end position="117"/>
    </location>
</feature>
<proteinExistence type="predicted"/>
<evidence type="ECO:0000256" key="1">
    <source>
        <dbReference type="PROSITE-ProRule" id="PRU00169"/>
    </source>
</evidence>
<reference evidence="3 4" key="1">
    <citation type="submission" date="2023-11" db="EMBL/GenBank/DDBJ databases">
        <title>Coraliomargarita sp. nov., isolated from marine algae.</title>
        <authorList>
            <person name="Lee J.K."/>
            <person name="Baek J.H."/>
            <person name="Kim J.M."/>
            <person name="Choi D.G."/>
            <person name="Jeon C.O."/>
        </authorList>
    </citation>
    <scope>NUCLEOTIDE SEQUENCE [LARGE SCALE GENOMIC DNA]</scope>
    <source>
        <strain evidence="3 4">J2-16</strain>
    </source>
</reference>
<evidence type="ECO:0000313" key="3">
    <source>
        <dbReference type="EMBL" id="WPJ97193.1"/>
    </source>
</evidence>
<dbReference type="SMART" id="SM00448">
    <property type="entry name" value="REC"/>
    <property type="match status" value="1"/>
</dbReference>
<feature type="modified residue" description="4-aspartylphosphate" evidence="1">
    <location>
        <position position="53"/>
    </location>
</feature>
<sequence length="126" mass="13774">MNVLLLEDDPELSAVACEQIESRGHKVFSALDIAHAKAILDDESVHVDILIADQQVPDGNGSLFAVETKGRANGIKVVVVSGMLGNEDIQQLQANHIAYYNKPSLYSEIVEDLIQKHFPELGGRHT</sequence>
<dbReference type="SUPFAM" id="SSF52172">
    <property type="entry name" value="CheY-like"/>
    <property type="match status" value="1"/>
</dbReference>
<keyword evidence="1" id="KW-0597">Phosphoprotein</keyword>
<dbReference type="InterPro" id="IPR001789">
    <property type="entry name" value="Sig_transdc_resp-reg_receiver"/>
</dbReference>
<dbReference type="PROSITE" id="PS50110">
    <property type="entry name" value="RESPONSE_REGULATORY"/>
    <property type="match status" value="1"/>
</dbReference>